<sequence length="186" mass="20909">MNAMIIYGGKYRSARCYAEILFEQTGIPYCPYTQWTADASLELIVYIGSLYAGGIPGLRKTFARQIPTQASILIATVGLSDPKEPETVTNITAALKQQLPEDIFQRASFYHLRGAIDHAHLSRSHKVMMSLMYRQLRKKPVEQRSAEDRAFLDTYGKQISFIDPKSLEPLIAHIQTIQEQRGGSTA</sequence>
<gene>
    <name evidence="2" type="ORF">QUV96_07620</name>
</gene>
<evidence type="ECO:0000259" key="1">
    <source>
        <dbReference type="Pfam" id="PF12724"/>
    </source>
</evidence>
<comment type="caution">
    <text evidence="2">The sequence shown here is derived from an EMBL/GenBank/DDBJ whole genome shotgun (WGS) entry which is preliminary data.</text>
</comment>
<name>A0ABT7UCZ7_9FIRM</name>
<dbReference type="RefSeq" id="WP_289607949.1">
    <property type="nucleotide sequence ID" value="NZ_JAUDCG010000031.1"/>
</dbReference>
<organism evidence="2 3">
    <name type="scientific">Amedibacillus dolichus</name>
    <dbReference type="NCBI Taxonomy" id="31971"/>
    <lineage>
        <taxon>Bacteria</taxon>
        <taxon>Bacillati</taxon>
        <taxon>Bacillota</taxon>
        <taxon>Erysipelotrichia</taxon>
        <taxon>Erysipelotrichales</taxon>
        <taxon>Erysipelotrichaceae</taxon>
        <taxon>Amedibacillus</taxon>
    </lineage>
</organism>
<reference evidence="2" key="1">
    <citation type="submission" date="2023-06" db="EMBL/GenBank/DDBJ databases">
        <title>Identification and characterization of horizontal gene transfer across gut microbiota members of farm animals based on homology search.</title>
        <authorList>
            <person name="Schwarzerova J."/>
            <person name="Nykrynova M."/>
            <person name="Jureckova K."/>
            <person name="Cejkova D."/>
            <person name="Rychlik I."/>
        </authorList>
    </citation>
    <scope>NUCLEOTIDE SEQUENCE</scope>
    <source>
        <strain evidence="2">ET39</strain>
    </source>
</reference>
<protein>
    <submittedName>
        <fullName evidence="2">Flavodoxin domain-containing protein</fullName>
    </submittedName>
</protein>
<feature type="domain" description="Flavodoxin" evidence="1">
    <location>
        <begin position="39"/>
        <end position="138"/>
    </location>
</feature>
<reference evidence="2" key="2">
    <citation type="submission" date="2023-06" db="EMBL/GenBank/DDBJ databases">
        <authorList>
            <person name="Zeman M."/>
            <person name="Kubasova T."/>
            <person name="Jahodarova E."/>
            <person name="Nykrynova M."/>
            <person name="Rychlik I."/>
        </authorList>
    </citation>
    <scope>NUCLEOTIDE SEQUENCE</scope>
    <source>
        <strain evidence="2">ET39</strain>
    </source>
</reference>
<dbReference type="Pfam" id="PF12724">
    <property type="entry name" value="Flavodoxin_5"/>
    <property type="match status" value="1"/>
</dbReference>
<evidence type="ECO:0000313" key="2">
    <source>
        <dbReference type="EMBL" id="MDM8157503.1"/>
    </source>
</evidence>
<dbReference type="Proteomes" id="UP001529340">
    <property type="component" value="Unassembled WGS sequence"/>
</dbReference>
<keyword evidence="3" id="KW-1185">Reference proteome</keyword>
<dbReference type="EMBL" id="JAUDCG010000031">
    <property type="protein sequence ID" value="MDM8157503.1"/>
    <property type="molecule type" value="Genomic_DNA"/>
</dbReference>
<proteinExistence type="predicted"/>
<evidence type="ECO:0000313" key="3">
    <source>
        <dbReference type="Proteomes" id="UP001529340"/>
    </source>
</evidence>
<accession>A0ABT7UCZ7</accession>
<dbReference type="InterPro" id="IPR026816">
    <property type="entry name" value="Flavodoxin_dom"/>
</dbReference>